<proteinExistence type="predicted"/>
<feature type="compositionally biased region" description="Polar residues" evidence="1">
    <location>
        <begin position="54"/>
        <end position="75"/>
    </location>
</feature>
<feature type="compositionally biased region" description="Polar residues" evidence="1">
    <location>
        <begin position="126"/>
        <end position="146"/>
    </location>
</feature>
<comment type="caution">
    <text evidence="2">The sequence shown here is derived from an EMBL/GenBank/DDBJ whole genome shotgun (WGS) entry which is preliminary data.</text>
</comment>
<reference evidence="2 3" key="1">
    <citation type="submission" date="2019-01" db="EMBL/GenBank/DDBJ databases">
        <title>Sequencing of cultivated peanut Arachis hypogaea provides insights into genome evolution and oil improvement.</title>
        <authorList>
            <person name="Chen X."/>
        </authorList>
    </citation>
    <scope>NUCLEOTIDE SEQUENCE [LARGE SCALE GENOMIC DNA]</scope>
    <source>
        <strain evidence="3">cv. Fuhuasheng</strain>
        <tissue evidence="2">Leaves</tissue>
    </source>
</reference>
<keyword evidence="3" id="KW-1185">Reference proteome</keyword>
<dbReference type="Proteomes" id="UP000289738">
    <property type="component" value="Chromosome B04"/>
</dbReference>
<accession>A0A444ZP62</accession>
<evidence type="ECO:0000256" key="1">
    <source>
        <dbReference type="SAM" id="MobiDB-lite"/>
    </source>
</evidence>
<organism evidence="2 3">
    <name type="scientific">Arachis hypogaea</name>
    <name type="common">Peanut</name>
    <dbReference type="NCBI Taxonomy" id="3818"/>
    <lineage>
        <taxon>Eukaryota</taxon>
        <taxon>Viridiplantae</taxon>
        <taxon>Streptophyta</taxon>
        <taxon>Embryophyta</taxon>
        <taxon>Tracheophyta</taxon>
        <taxon>Spermatophyta</taxon>
        <taxon>Magnoliopsida</taxon>
        <taxon>eudicotyledons</taxon>
        <taxon>Gunneridae</taxon>
        <taxon>Pentapetalae</taxon>
        <taxon>rosids</taxon>
        <taxon>fabids</taxon>
        <taxon>Fabales</taxon>
        <taxon>Fabaceae</taxon>
        <taxon>Papilionoideae</taxon>
        <taxon>50 kb inversion clade</taxon>
        <taxon>dalbergioids sensu lato</taxon>
        <taxon>Dalbergieae</taxon>
        <taxon>Pterocarpus clade</taxon>
        <taxon>Arachis</taxon>
    </lineage>
</organism>
<feature type="compositionally biased region" description="Low complexity" evidence="1">
    <location>
        <begin position="80"/>
        <end position="114"/>
    </location>
</feature>
<feature type="region of interest" description="Disordered" evidence="1">
    <location>
        <begin position="40"/>
        <end position="158"/>
    </location>
</feature>
<dbReference type="STRING" id="3818.A0A444ZP62"/>
<sequence length="158" mass="16273">MASIVLTRSLFCFRLLSPPDAPLFPTLEKEPHISVKSEAEIHKTRPTALKPRVSNIQVEPSSRTKSNIVTKNNVTMPGHGSSTTSNKKPSSSGPPSSASSRSSTPSGSVRSGGSLKSKAAGVSDSPLATSSTASSEPSVNNNSISCDGSEVGESNFGS</sequence>
<evidence type="ECO:0000313" key="2">
    <source>
        <dbReference type="EMBL" id="RYR15991.1"/>
    </source>
</evidence>
<evidence type="ECO:0000313" key="3">
    <source>
        <dbReference type="Proteomes" id="UP000289738"/>
    </source>
</evidence>
<dbReference type="AlphaFoldDB" id="A0A444ZP62"/>
<gene>
    <name evidence="2" type="ORF">Ahy_B04g072974</name>
</gene>
<dbReference type="EMBL" id="SDMP01000014">
    <property type="protein sequence ID" value="RYR15991.1"/>
    <property type="molecule type" value="Genomic_DNA"/>
</dbReference>
<name>A0A444ZP62_ARAHY</name>
<protein>
    <submittedName>
        <fullName evidence="2">Uncharacterized protein</fullName>
    </submittedName>
</protein>